<accession>A0A1Y6EPQ2</accession>
<proteinExistence type="predicted"/>
<gene>
    <name evidence="2" type="ORF">SAMN06297468_0975</name>
</gene>
<feature type="chain" id="PRO_5012350975" evidence="1">
    <location>
        <begin position="21"/>
        <end position="128"/>
    </location>
</feature>
<sequence>MSTFLFAAALVALQSVPAQSTPQAEAQPYVPPVALSAESNAALRCSAAFALVSYGQANNNEAARQWPDLDERGREFFVRTMAQIMDETGMGREDAARMAQAEAQRLLESGEIDQVMPACLAMLDLSGL</sequence>
<dbReference type="RefSeq" id="WP_086436832.1">
    <property type="nucleotide sequence ID" value="NZ_FXWG01000001.1"/>
</dbReference>
<reference evidence="3" key="1">
    <citation type="submission" date="2017-04" db="EMBL/GenBank/DDBJ databases">
        <authorList>
            <person name="Varghese N."/>
            <person name="Submissions S."/>
        </authorList>
    </citation>
    <scope>NUCLEOTIDE SEQUENCE [LARGE SCALE GENOMIC DNA]</scope>
</reference>
<feature type="signal peptide" evidence="1">
    <location>
        <begin position="1"/>
        <end position="20"/>
    </location>
</feature>
<protein>
    <submittedName>
        <fullName evidence="2">Uncharacterized protein</fullName>
    </submittedName>
</protein>
<evidence type="ECO:0000313" key="2">
    <source>
        <dbReference type="EMBL" id="SMQ64249.1"/>
    </source>
</evidence>
<evidence type="ECO:0000256" key="1">
    <source>
        <dbReference type="SAM" id="SignalP"/>
    </source>
</evidence>
<evidence type="ECO:0000313" key="3">
    <source>
        <dbReference type="Proteomes" id="UP000194420"/>
    </source>
</evidence>
<dbReference type="AlphaFoldDB" id="A0A1Y6EPQ2"/>
<keyword evidence="1" id="KW-0732">Signal</keyword>
<keyword evidence="3" id="KW-1185">Reference proteome</keyword>
<dbReference type="Proteomes" id="UP000194420">
    <property type="component" value="Unassembled WGS sequence"/>
</dbReference>
<dbReference type="EMBL" id="FXWG01000001">
    <property type="protein sequence ID" value="SMQ64249.1"/>
    <property type="molecule type" value="Genomic_DNA"/>
</dbReference>
<name>A0A1Y6EPQ2_9SPHN</name>
<dbReference type="OrthoDB" id="7582310at2"/>
<organism evidence="2 3">
    <name type="scientific">Altererythrobacter xiamenensis</name>
    <dbReference type="NCBI Taxonomy" id="1316679"/>
    <lineage>
        <taxon>Bacteria</taxon>
        <taxon>Pseudomonadati</taxon>
        <taxon>Pseudomonadota</taxon>
        <taxon>Alphaproteobacteria</taxon>
        <taxon>Sphingomonadales</taxon>
        <taxon>Erythrobacteraceae</taxon>
        <taxon>Altererythrobacter</taxon>
    </lineage>
</organism>